<comment type="function">
    <text evidence="5">Catalyzes the oxidation of either pyridoxine 5'-phosphate (PNP) or pyridoxamine 5'-phosphate (PMP) into pyridoxal 5'-phosphate (PLP).</text>
</comment>
<comment type="pathway">
    <text evidence="5">Cofactor metabolism; pyridoxal 5'-phosphate salvage; pyridoxal 5'-phosphate from pyridoxamine 5'-phosphate: step 1/1.</text>
</comment>
<comment type="pathway">
    <text evidence="5">Cofactor metabolism; pyridoxal 5'-phosphate salvage; pyridoxal 5'-phosphate from pyridoxine 5'-phosphate: step 1/1.</text>
</comment>
<keyword evidence="5" id="KW-0664">Pyridoxine biosynthesis</keyword>
<feature type="binding site" evidence="5">
    <location>
        <position position="145"/>
    </location>
    <ligand>
        <name>FMN</name>
        <dbReference type="ChEBI" id="CHEBI:58210"/>
    </ligand>
</feature>
<dbReference type="EC" id="1.4.3.5" evidence="5"/>
<feature type="binding site" evidence="5">
    <location>
        <position position="225"/>
    </location>
    <ligand>
        <name>FMN</name>
        <dbReference type="ChEBI" id="CHEBI:58210"/>
    </ligand>
</feature>
<comment type="caution">
    <text evidence="5">Lacks conserved residue(s) required for the propagation of feature annotation.</text>
</comment>
<dbReference type="InterPro" id="IPR019740">
    <property type="entry name" value="Pyridox_Oxase_CS"/>
</dbReference>
<dbReference type="InterPro" id="IPR000659">
    <property type="entry name" value="Pyridox_Oxase"/>
</dbReference>
<dbReference type="PANTHER" id="PTHR10851:SF0">
    <property type="entry name" value="PYRIDOXINE-5'-PHOSPHATE OXIDASE"/>
    <property type="match status" value="1"/>
</dbReference>
<keyword evidence="10" id="KW-1185">Reference proteome</keyword>
<dbReference type="Pfam" id="PF10590">
    <property type="entry name" value="PNP_phzG_C"/>
    <property type="match status" value="1"/>
</dbReference>
<organism evidence="9 10">
    <name type="scientific">Microlunatus aurantiacus</name>
    <dbReference type="NCBI Taxonomy" id="446786"/>
    <lineage>
        <taxon>Bacteria</taxon>
        <taxon>Bacillati</taxon>
        <taxon>Actinomycetota</taxon>
        <taxon>Actinomycetes</taxon>
        <taxon>Propionibacteriales</taxon>
        <taxon>Propionibacteriaceae</taxon>
        <taxon>Microlunatus</taxon>
    </lineage>
</organism>
<evidence type="ECO:0000256" key="1">
    <source>
        <dbReference type="ARBA" id="ARBA00007301"/>
    </source>
</evidence>
<name>A0ABP7DYH4_9ACTN</name>
<feature type="binding site" evidence="5">
    <location>
        <begin position="116"/>
        <end position="117"/>
    </location>
    <ligand>
        <name>FMN</name>
        <dbReference type="ChEBI" id="CHEBI:58210"/>
    </ligand>
</feature>
<sequence>MGRRDCETDGMSSSDRPAPDLHAPDLHASALHASDRPSSDLHGERVDYTAGHLLESAAPPEPYALFRRWLEDAFAARDAGTLAEPTAMVVATIADGRPRARTVLLKELRADGFTFFTNYDSAKATELASAPAVALHFGWHAVQRQVRVEGTAEKVPREESQAYFATRPRGSQLGAWASAQSSTVGSVADLEAAYADAEQRFAGRDVPCPDHWGGYLVRPVEIEFWQGRPSRMHDRLVYRQHGDAWTITRLAP</sequence>
<keyword evidence="3 5" id="KW-0288">FMN</keyword>
<comment type="cofactor">
    <cofactor evidence="5">
        <name>FMN</name>
        <dbReference type="ChEBI" id="CHEBI:58210"/>
    </cofactor>
    <text evidence="5">Binds 1 FMN per subunit.</text>
</comment>
<evidence type="ECO:0000313" key="10">
    <source>
        <dbReference type="Proteomes" id="UP001500051"/>
    </source>
</evidence>
<feature type="binding site" evidence="5">
    <location>
        <position position="123"/>
    </location>
    <ligand>
        <name>FMN</name>
        <dbReference type="ChEBI" id="CHEBI:58210"/>
    </ligand>
</feature>
<proteinExistence type="inferred from homology"/>
<feature type="binding site" evidence="5">
    <location>
        <position position="171"/>
    </location>
    <ligand>
        <name>substrate</name>
    </ligand>
</feature>
<comment type="subunit">
    <text evidence="5">Homodimer.</text>
</comment>
<dbReference type="InterPro" id="IPR012349">
    <property type="entry name" value="Split_barrel_FMN-bd"/>
</dbReference>
<dbReference type="PANTHER" id="PTHR10851">
    <property type="entry name" value="PYRIDOXINE-5-PHOSPHATE OXIDASE"/>
    <property type="match status" value="1"/>
</dbReference>
<dbReference type="PIRSF" id="PIRSF000190">
    <property type="entry name" value="Pyd_amn-ph_oxd"/>
    <property type="match status" value="1"/>
</dbReference>
<evidence type="ECO:0000256" key="6">
    <source>
        <dbReference type="SAM" id="MobiDB-lite"/>
    </source>
</evidence>
<dbReference type="NCBIfam" id="TIGR00558">
    <property type="entry name" value="pdxH"/>
    <property type="match status" value="1"/>
</dbReference>
<keyword evidence="4 5" id="KW-0560">Oxidoreductase</keyword>
<dbReference type="EMBL" id="BAAAYX010000013">
    <property type="protein sequence ID" value="GAA3711447.1"/>
    <property type="molecule type" value="Genomic_DNA"/>
</dbReference>
<feature type="binding site" evidence="5">
    <location>
        <position position="163"/>
    </location>
    <ligand>
        <name>substrate</name>
    </ligand>
</feature>
<evidence type="ECO:0000256" key="5">
    <source>
        <dbReference type="HAMAP-Rule" id="MF_01629"/>
    </source>
</evidence>
<dbReference type="Pfam" id="PF01243">
    <property type="entry name" value="PNPOx_N"/>
    <property type="match status" value="1"/>
</dbReference>
<feature type="binding site" evidence="5">
    <location>
        <position position="106"/>
    </location>
    <ligand>
        <name>substrate</name>
    </ligand>
</feature>
<dbReference type="Proteomes" id="UP001500051">
    <property type="component" value="Unassembled WGS sequence"/>
</dbReference>
<feature type="binding site" evidence="5">
    <location>
        <begin position="231"/>
        <end position="233"/>
    </location>
    <ligand>
        <name>substrate</name>
    </ligand>
</feature>
<evidence type="ECO:0000259" key="7">
    <source>
        <dbReference type="Pfam" id="PF01243"/>
    </source>
</evidence>
<dbReference type="HAMAP" id="MF_01629">
    <property type="entry name" value="PdxH"/>
    <property type="match status" value="1"/>
</dbReference>
<feature type="domain" description="Pyridoxine 5'-phosphate oxidase dimerisation C-terminal" evidence="8">
    <location>
        <begin position="212"/>
        <end position="252"/>
    </location>
</feature>
<dbReference type="NCBIfam" id="NF004231">
    <property type="entry name" value="PRK05679.1"/>
    <property type="match status" value="1"/>
</dbReference>
<comment type="catalytic activity">
    <reaction evidence="5">
        <text>pyridoxine 5'-phosphate + O2 = pyridoxal 5'-phosphate + H2O2</text>
        <dbReference type="Rhea" id="RHEA:15149"/>
        <dbReference type="ChEBI" id="CHEBI:15379"/>
        <dbReference type="ChEBI" id="CHEBI:16240"/>
        <dbReference type="ChEBI" id="CHEBI:58589"/>
        <dbReference type="ChEBI" id="CHEBI:597326"/>
        <dbReference type="EC" id="1.4.3.5"/>
    </reaction>
</comment>
<dbReference type="SUPFAM" id="SSF50475">
    <property type="entry name" value="FMN-binding split barrel"/>
    <property type="match status" value="1"/>
</dbReference>
<gene>
    <name evidence="5 9" type="primary">pdxH</name>
    <name evidence="9" type="ORF">GCM10022204_32800</name>
</gene>
<feature type="region of interest" description="Disordered" evidence="6">
    <location>
        <begin position="1"/>
        <end position="25"/>
    </location>
</feature>
<keyword evidence="2 5" id="KW-0285">Flavoprotein</keyword>
<evidence type="ECO:0000313" key="9">
    <source>
        <dbReference type="EMBL" id="GAA3711447.1"/>
    </source>
</evidence>
<feature type="binding site" evidence="5">
    <location>
        <begin position="180"/>
        <end position="181"/>
    </location>
    <ligand>
        <name>FMN</name>
        <dbReference type="ChEBI" id="CHEBI:58210"/>
    </ligand>
</feature>
<feature type="binding site" evidence="5">
    <location>
        <begin position="101"/>
        <end position="106"/>
    </location>
    <ligand>
        <name>FMN</name>
        <dbReference type="ChEBI" id="CHEBI:58210"/>
    </ligand>
</feature>
<accession>A0ABP7DYH4</accession>
<protein>
    <recommendedName>
        <fullName evidence="5">Pyridoxine/pyridoxamine 5'-phosphate oxidase</fullName>
        <ecNumber evidence="5">1.4.3.5</ecNumber>
    </recommendedName>
    <alternativeName>
        <fullName evidence="5">PNP/PMP oxidase</fullName>
        <shortName evidence="5">PNPOx</shortName>
    </alternativeName>
    <alternativeName>
        <fullName evidence="5">Pyridoxal 5'-phosphate synthase</fullName>
    </alternativeName>
</protein>
<comment type="similarity">
    <text evidence="1 5">Belongs to the pyridoxamine 5'-phosphate oxidase family.</text>
</comment>
<evidence type="ECO:0000259" key="8">
    <source>
        <dbReference type="Pfam" id="PF10590"/>
    </source>
</evidence>
<feature type="domain" description="Pyridoxamine 5'-phosphate oxidase N-terminal" evidence="7">
    <location>
        <begin position="82"/>
        <end position="194"/>
    </location>
</feature>
<feature type="binding site" evidence="5">
    <location>
        <position position="167"/>
    </location>
    <ligand>
        <name>substrate</name>
    </ligand>
</feature>
<evidence type="ECO:0000256" key="3">
    <source>
        <dbReference type="ARBA" id="ARBA00022643"/>
    </source>
</evidence>
<dbReference type="Gene3D" id="2.30.110.10">
    <property type="entry name" value="Electron Transport, Fmn-binding Protein, Chain A"/>
    <property type="match status" value="1"/>
</dbReference>
<comment type="caution">
    <text evidence="9">The sequence shown here is derived from an EMBL/GenBank/DDBJ whole genome shotgun (WGS) entry which is preliminary data.</text>
</comment>
<dbReference type="InterPro" id="IPR011576">
    <property type="entry name" value="Pyridox_Oxase_N"/>
</dbReference>
<feature type="binding site" evidence="5">
    <location>
        <position position="235"/>
    </location>
    <ligand>
        <name>FMN</name>
        <dbReference type="ChEBI" id="CHEBI:58210"/>
    </ligand>
</feature>
<dbReference type="InterPro" id="IPR019576">
    <property type="entry name" value="Pyridoxamine_oxidase_dimer_C"/>
</dbReference>
<evidence type="ECO:0000256" key="2">
    <source>
        <dbReference type="ARBA" id="ARBA00022630"/>
    </source>
</evidence>
<reference evidence="10" key="1">
    <citation type="journal article" date="2019" name="Int. J. Syst. Evol. Microbiol.">
        <title>The Global Catalogue of Microorganisms (GCM) 10K type strain sequencing project: providing services to taxonomists for standard genome sequencing and annotation.</title>
        <authorList>
            <consortium name="The Broad Institute Genomics Platform"/>
            <consortium name="The Broad Institute Genome Sequencing Center for Infectious Disease"/>
            <person name="Wu L."/>
            <person name="Ma J."/>
        </authorList>
    </citation>
    <scope>NUCLEOTIDE SEQUENCE [LARGE SCALE GENOMIC DNA]</scope>
    <source>
        <strain evidence="10">JCM 16548</strain>
    </source>
</reference>
<dbReference type="PROSITE" id="PS01064">
    <property type="entry name" value="PYRIDOX_OXIDASE"/>
    <property type="match status" value="1"/>
</dbReference>
<comment type="catalytic activity">
    <reaction evidence="5">
        <text>pyridoxamine 5'-phosphate + O2 + H2O = pyridoxal 5'-phosphate + H2O2 + NH4(+)</text>
        <dbReference type="Rhea" id="RHEA:15817"/>
        <dbReference type="ChEBI" id="CHEBI:15377"/>
        <dbReference type="ChEBI" id="CHEBI:15379"/>
        <dbReference type="ChEBI" id="CHEBI:16240"/>
        <dbReference type="ChEBI" id="CHEBI:28938"/>
        <dbReference type="ChEBI" id="CHEBI:58451"/>
        <dbReference type="ChEBI" id="CHEBI:597326"/>
        <dbReference type="EC" id="1.4.3.5"/>
    </reaction>
</comment>
<evidence type="ECO:0000256" key="4">
    <source>
        <dbReference type="ARBA" id="ARBA00023002"/>
    </source>
</evidence>